<feature type="binding site" evidence="12">
    <location>
        <position position="488"/>
    </location>
    <ligand>
        <name>Zn(2+)</name>
        <dbReference type="ChEBI" id="CHEBI:29105"/>
        <label>1</label>
    </ligand>
</feature>
<dbReference type="GO" id="GO:0008270">
    <property type="term" value="F:zinc ion binding"/>
    <property type="evidence" value="ECO:0007669"/>
    <property type="project" value="UniProtKB-UniRule"/>
</dbReference>
<dbReference type="NCBIfam" id="TIGR00595">
    <property type="entry name" value="priA"/>
    <property type="match status" value="1"/>
</dbReference>
<dbReference type="SMART" id="SM00487">
    <property type="entry name" value="DEXDc"/>
    <property type="match status" value="1"/>
</dbReference>
<evidence type="ECO:0000256" key="11">
    <source>
        <dbReference type="ARBA" id="ARBA00048988"/>
    </source>
</evidence>
<accession>A0A8J8MJP1</accession>
<dbReference type="CDD" id="cd17929">
    <property type="entry name" value="DEXHc_priA"/>
    <property type="match status" value="1"/>
</dbReference>
<feature type="binding site" evidence="12">
    <location>
        <position position="460"/>
    </location>
    <ligand>
        <name>Zn(2+)</name>
        <dbReference type="ChEBI" id="CHEBI:29105"/>
        <label>2</label>
    </ligand>
</feature>
<feature type="domain" description="Helicase C-terminal" evidence="14">
    <location>
        <begin position="483"/>
        <end position="640"/>
    </location>
</feature>
<dbReference type="GO" id="GO:1990077">
    <property type="term" value="C:primosome complex"/>
    <property type="evidence" value="ECO:0007669"/>
    <property type="project" value="UniProtKB-UniRule"/>
</dbReference>
<dbReference type="PANTHER" id="PTHR30580">
    <property type="entry name" value="PRIMOSOMAL PROTEIN N"/>
    <property type="match status" value="1"/>
</dbReference>
<dbReference type="GO" id="GO:0006270">
    <property type="term" value="P:DNA replication initiation"/>
    <property type="evidence" value="ECO:0007669"/>
    <property type="project" value="TreeGrafter"/>
</dbReference>
<evidence type="ECO:0000256" key="2">
    <source>
        <dbReference type="ARBA" id="ARBA00022705"/>
    </source>
</evidence>
<dbReference type="GO" id="GO:0006310">
    <property type="term" value="P:DNA recombination"/>
    <property type="evidence" value="ECO:0007669"/>
    <property type="project" value="InterPro"/>
</dbReference>
<dbReference type="InterPro" id="IPR011545">
    <property type="entry name" value="DEAD/DEAH_box_helicase_dom"/>
</dbReference>
<gene>
    <name evidence="12 15" type="primary">priA</name>
    <name evidence="15" type="ORF">HZI73_11745</name>
</gene>
<dbReference type="GO" id="GO:0006302">
    <property type="term" value="P:double-strand break repair"/>
    <property type="evidence" value="ECO:0007669"/>
    <property type="project" value="InterPro"/>
</dbReference>
<dbReference type="InterPro" id="IPR005259">
    <property type="entry name" value="PriA"/>
</dbReference>
<feature type="domain" description="Helicase ATP-binding" evidence="13">
    <location>
        <begin position="220"/>
        <end position="386"/>
    </location>
</feature>
<dbReference type="PROSITE" id="PS51194">
    <property type="entry name" value="HELICASE_CTER"/>
    <property type="match status" value="1"/>
</dbReference>
<keyword evidence="16" id="KW-1185">Reference proteome</keyword>
<dbReference type="FunFam" id="3.40.50.300:FF:000489">
    <property type="entry name" value="Primosome assembly protein PriA"/>
    <property type="match status" value="1"/>
</dbReference>
<dbReference type="InterPro" id="IPR014001">
    <property type="entry name" value="Helicase_ATP-bd"/>
</dbReference>
<organism evidence="15 16">
    <name type="scientific">Vallitalea pronyensis</name>
    <dbReference type="NCBI Taxonomy" id="1348613"/>
    <lineage>
        <taxon>Bacteria</taxon>
        <taxon>Bacillati</taxon>
        <taxon>Bacillota</taxon>
        <taxon>Clostridia</taxon>
        <taxon>Lachnospirales</taxon>
        <taxon>Vallitaleaceae</taxon>
        <taxon>Vallitalea</taxon>
    </lineage>
</organism>
<comment type="catalytic activity">
    <reaction evidence="12">
        <text>Couples ATP hydrolysis with the unwinding of duplex DNA by translocating in the 3'-5' direction.</text>
        <dbReference type="EC" id="5.6.2.4"/>
    </reaction>
</comment>
<feature type="binding site" evidence="12">
    <location>
        <position position="478"/>
    </location>
    <ligand>
        <name>Zn(2+)</name>
        <dbReference type="ChEBI" id="CHEBI:29105"/>
        <label>2</label>
    </ligand>
</feature>
<keyword evidence="4 12" id="KW-0547">Nucleotide-binding</keyword>
<feature type="binding site" evidence="12">
    <location>
        <position position="457"/>
    </location>
    <ligand>
        <name>Zn(2+)</name>
        <dbReference type="ChEBI" id="CHEBI:29105"/>
        <label>2</label>
    </ligand>
</feature>
<dbReference type="InterPro" id="IPR040498">
    <property type="entry name" value="PriA_CRR"/>
</dbReference>
<dbReference type="InterPro" id="IPR041222">
    <property type="entry name" value="PriA_3primeBD"/>
</dbReference>
<dbReference type="HAMAP" id="MF_00983">
    <property type="entry name" value="PriA"/>
    <property type="match status" value="1"/>
</dbReference>
<dbReference type="SMART" id="SM00490">
    <property type="entry name" value="HELICc"/>
    <property type="match status" value="1"/>
</dbReference>
<evidence type="ECO:0000313" key="16">
    <source>
        <dbReference type="Proteomes" id="UP000683246"/>
    </source>
</evidence>
<evidence type="ECO:0000256" key="6">
    <source>
        <dbReference type="ARBA" id="ARBA00022806"/>
    </source>
</evidence>
<dbReference type="Proteomes" id="UP000683246">
    <property type="component" value="Chromosome"/>
</dbReference>
<dbReference type="AlphaFoldDB" id="A0A8J8MJP1"/>
<keyword evidence="8 12" id="KW-0067">ATP-binding</keyword>
<dbReference type="EMBL" id="CP058649">
    <property type="protein sequence ID" value="QUI22920.1"/>
    <property type="molecule type" value="Genomic_DNA"/>
</dbReference>
<evidence type="ECO:0000259" key="14">
    <source>
        <dbReference type="PROSITE" id="PS51194"/>
    </source>
</evidence>
<evidence type="ECO:0000256" key="9">
    <source>
        <dbReference type="ARBA" id="ARBA00023125"/>
    </source>
</evidence>
<dbReference type="GO" id="GO:0003677">
    <property type="term" value="F:DNA binding"/>
    <property type="evidence" value="ECO:0007669"/>
    <property type="project" value="UniProtKB-UniRule"/>
</dbReference>
<evidence type="ECO:0000256" key="3">
    <source>
        <dbReference type="ARBA" id="ARBA00022723"/>
    </source>
</evidence>
<dbReference type="Pfam" id="PF18074">
    <property type="entry name" value="PriA_C"/>
    <property type="match status" value="1"/>
</dbReference>
<dbReference type="Pfam" id="PF18319">
    <property type="entry name" value="Zn_ribbon_PriA"/>
    <property type="match status" value="1"/>
</dbReference>
<keyword evidence="2 12" id="KW-0235">DNA replication</keyword>
<dbReference type="Gene3D" id="3.40.1440.60">
    <property type="entry name" value="PriA, 3(prime) DNA-binding domain"/>
    <property type="match status" value="1"/>
</dbReference>
<dbReference type="Pfam" id="PF00271">
    <property type="entry name" value="Helicase_C"/>
    <property type="match status" value="1"/>
</dbReference>
<evidence type="ECO:0000256" key="12">
    <source>
        <dbReference type="HAMAP-Rule" id="MF_00983"/>
    </source>
</evidence>
<dbReference type="Pfam" id="PF17764">
    <property type="entry name" value="PriA_3primeBD"/>
    <property type="match status" value="1"/>
</dbReference>
<reference evidence="15" key="1">
    <citation type="submission" date="2020-07" db="EMBL/GenBank/DDBJ databases">
        <title>Vallitalea pronyensis genome.</title>
        <authorList>
            <person name="Postec A."/>
        </authorList>
    </citation>
    <scope>NUCLEOTIDE SEQUENCE</scope>
    <source>
        <strain evidence="15">FatNI3</strain>
    </source>
</reference>
<dbReference type="Gene3D" id="3.40.50.300">
    <property type="entry name" value="P-loop containing nucleotide triphosphate hydrolases"/>
    <property type="match status" value="2"/>
</dbReference>
<keyword evidence="10 12" id="KW-0413">Isomerase</keyword>
<comment type="subunit">
    <text evidence="12">Component of the replication restart primosome.</text>
</comment>
<feature type="binding site" evidence="12">
    <location>
        <position position="491"/>
    </location>
    <ligand>
        <name>Zn(2+)</name>
        <dbReference type="ChEBI" id="CHEBI:29105"/>
        <label>1</label>
    </ligand>
</feature>
<dbReference type="GO" id="GO:0016787">
    <property type="term" value="F:hydrolase activity"/>
    <property type="evidence" value="ECO:0007669"/>
    <property type="project" value="UniProtKB-KW"/>
</dbReference>
<dbReference type="InterPro" id="IPR042115">
    <property type="entry name" value="PriA_3primeBD_sf"/>
</dbReference>
<feature type="binding site" evidence="12">
    <location>
        <position position="448"/>
    </location>
    <ligand>
        <name>Zn(2+)</name>
        <dbReference type="ChEBI" id="CHEBI:29105"/>
        <label>1</label>
    </ligand>
</feature>
<evidence type="ECO:0000256" key="10">
    <source>
        <dbReference type="ARBA" id="ARBA00023235"/>
    </source>
</evidence>
<feature type="binding site" evidence="12">
    <location>
        <position position="475"/>
    </location>
    <ligand>
        <name>Zn(2+)</name>
        <dbReference type="ChEBI" id="CHEBI:29105"/>
        <label>2</label>
    </ligand>
</feature>
<keyword evidence="6 12" id="KW-0347">Helicase</keyword>
<dbReference type="CDD" id="cd18804">
    <property type="entry name" value="SF2_C_priA"/>
    <property type="match status" value="1"/>
</dbReference>
<feature type="binding site" evidence="12">
    <location>
        <position position="451"/>
    </location>
    <ligand>
        <name>Zn(2+)</name>
        <dbReference type="ChEBI" id="CHEBI:29105"/>
        <label>1</label>
    </ligand>
</feature>
<dbReference type="InterPro" id="IPR027417">
    <property type="entry name" value="P-loop_NTPase"/>
</dbReference>
<dbReference type="GO" id="GO:0005524">
    <property type="term" value="F:ATP binding"/>
    <property type="evidence" value="ECO:0007669"/>
    <property type="project" value="UniProtKB-UniRule"/>
</dbReference>
<dbReference type="EC" id="5.6.2.4" evidence="12"/>
<proteinExistence type="inferred from homology"/>
<keyword evidence="5 12" id="KW-0378">Hydrolase</keyword>
<dbReference type="PANTHER" id="PTHR30580:SF0">
    <property type="entry name" value="PRIMOSOMAL PROTEIN N"/>
    <property type="match status" value="1"/>
</dbReference>
<keyword evidence="7 12" id="KW-0862">Zinc</keyword>
<comment type="catalytic activity">
    <reaction evidence="11 12">
        <text>ATP + H2O = ADP + phosphate + H(+)</text>
        <dbReference type="Rhea" id="RHEA:13065"/>
        <dbReference type="ChEBI" id="CHEBI:15377"/>
        <dbReference type="ChEBI" id="CHEBI:15378"/>
        <dbReference type="ChEBI" id="CHEBI:30616"/>
        <dbReference type="ChEBI" id="CHEBI:43474"/>
        <dbReference type="ChEBI" id="CHEBI:456216"/>
        <dbReference type="EC" id="5.6.2.4"/>
    </reaction>
</comment>
<protein>
    <recommendedName>
        <fullName evidence="12">Replication restart protein PriA</fullName>
    </recommendedName>
    <alternativeName>
        <fullName evidence="12">ATP-dependent DNA helicase PriA</fullName>
        <ecNumber evidence="12">5.6.2.4</ecNumber>
    </alternativeName>
    <alternativeName>
        <fullName evidence="12">DNA 3'-5' helicase PriA</fullName>
    </alternativeName>
</protein>
<dbReference type="GO" id="GO:0006269">
    <property type="term" value="P:DNA replication, synthesis of primer"/>
    <property type="evidence" value="ECO:0007669"/>
    <property type="project" value="UniProtKB-KW"/>
</dbReference>
<keyword evidence="9 12" id="KW-0238">DNA-binding</keyword>
<sequence>MKIYVDIIVDISHSSLDRIFQYRIPKSLMDEIQVGMVVNIPFGKGNKQIKGYVIGLSDTTDYDVTKIKEVISIASDSVSIESHLISLAAWMKERYGCTVRSALKVLLPVNRKVHEKVNKEIIRLVDEETLQKAIDAWKQKKYHGLYRAGEYLMHHKKVMQDQMTKDIKVTTAVLKNLEKKGIVQIKEQGIYRNPYGIGIKPTDKIKANKEQQRIINEINNHLGEENKIFLIHGITGSGKTEVYMQIIDKVISEGKQAIVLIPEIALTPQTVKRFIARFGHRVGVMHSKLSQGERYDQWRRATEGDIDIMIGPRSAVFTPFSRLGIVIIDEEHEMTYKSETSPKYHAREVAIQRGEMTGATVVLGSATPCLESYHMAQKGHYTLVTLKEKAATSHSLQVDVVDMREELANGNKSIFSQALKIAIMDKLERNEQIILFLNRRGYARFVSCRQCGYVVKCDHCDIPYTYHATGAQLICHYCGKTINMVKKCPACESKYIKQFGIGTQQVEDLTKREFPQANILRMDLDTTTKKNSYDTILGSFRDGKADILIGTQMIAKGHDFPKVTLVGVIAADLSLYMSDFRASERTFQLLTQVTGRAGRSILQGRAIIQSYTPDHYSITCAKEQDYEGFYEAEIMYRQLMGYPPFSNLLVLLLQSKHEKELITRSFELARDIGLVAPGLGIEVIGPSPANLSKINHTYRRVILLKTKDYKTLTLFFNKYMHRLHVKYNDITIQWDMNPLISY</sequence>
<dbReference type="PROSITE" id="PS51192">
    <property type="entry name" value="HELICASE_ATP_BIND_1"/>
    <property type="match status" value="1"/>
</dbReference>
<dbReference type="RefSeq" id="WP_212698415.1">
    <property type="nucleotide sequence ID" value="NZ_CP058649.1"/>
</dbReference>
<dbReference type="GO" id="GO:0043138">
    <property type="term" value="F:3'-5' DNA helicase activity"/>
    <property type="evidence" value="ECO:0007669"/>
    <property type="project" value="UniProtKB-EC"/>
</dbReference>
<dbReference type="KEGG" id="vpy:HZI73_11745"/>
<evidence type="ECO:0000256" key="7">
    <source>
        <dbReference type="ARBA" id="ARBA00022833"/>
    </source>
</evidence>
<evidence type="ECO:0000256" key="4">
    <source>
        <dbReference type="ARBA" id="ARBA00022741"/>
    </source>
</evidence>
<evidence type="ECO:0000313" key="15">
    <source>
        <dbReference type="EMBL" id="QUI22920.1"/>
    </source>
</evidence>
<evidence type="ECO:0000256" key="5">
    <source>
        <dbReference type="ARBA" id="ARBA00022801"/>
    </source>
</evidence>
<comment type="similarity">
    <text evidence="12">Belongs to the helicase family. PriA subfamily.</text>
</comment>
<evidence type="ECO:0000256" key="1">
    <source>
        <dbReference type="ARBA" id="ARBA00022515"/>
    </source>
</evidence>
<name>A0A8J8MJP1_9FIRM</name>
<evidence type="ECO:0000256" key="8">
    <source>
        <dbReference type="ARBA" id="ARBA00022840"/>
    </source>
</evidence>
<evidence type="ECO:0000259" key="13">
    <source>
        <dbReference type="PROSITE" id="PS51192"/>
    </source>
</evidence>
<comment type="cofactor">
    <cofactor evidence="12">
        <name>Zn(2+)</name>
        <dbReference type="ChEBI" id="CHEBI:29105"/>
    </cofactor>
    <text evidence="12">Binds 2 zinc ions per subunit.</text>
</comment>
<dbReference type="InterPro" id="IPR041236">
    <property type="entry name" value="PriA_C"/>
</dbReference>
<dbReference type="SUPFAM" id="SSF52540">
    <property type="entry name" value="P-loop containing nucleoside triphosphate hydrolases"/>
    <property type="match status" value="2"/>
</dbReference>
<dbReference type="InterPro" id="IPR001650">
    <property type="entry name" value="Helicase_C-like"/>
</dbReference>
<keyword evidence="3 12" id="KW-0479">Metal-binding</keyword>
<keyword evidence="1 12" id="KW-0639">Primosome</keyword>
<comment type="function">
    <text evidence="12">Initiates the restart of stalled replication forks, which reloads the replicative helicase on sites other than the origin of replication. Recognizes and binds to abandoned replication forks and remodels them to uncover a helicase loading site. Promotes assembly of the primosome at these replication forks.</text>
</comment>
<dbReference type="Pfam" id="PF00270">
    <property type="entry name" value="DEAD"/>
    <property type="match status" value="1"/>
</dbReference>